<keyword evidence="2" id="KW-1185">Reference proteome</keyword>
<name>A0ACB8AP08_9AGAM</name>
<evidence type="ECO:0000313" key="2">
    <source>
        <dbReference type="Proteomes" id="UP000790377"/>
    </source>
</evidence>
<proteinExistence type="predicted"/>
<comment type="caution">
    <text evidence="1">The sequence shown here is derived from an EMBL/GenBank/DDBJ whole genome shotgun (WGS) entry which is preliminary data.</text>
</comment>
<protein>
    <submittedName>
        <fullName evidence="1">Uncharacterized protein</fullName>
    </submittedName>
</protein>
<dbReference type="Proteomes" id="UP000790377">
    <property type="component" value="Unassembled WGS sequence"/>
</dbReference>
<organism evidence="1 2">
    <name type="scientific">Hygrophoropsis aurantiaca</name>
    <dbReference type="NCBI Taxonomy" id="72124"/>
    <lineage>
        <taxon>Eukaryota</taxon>
        <taxon>Fungi</taxon>
        <taxon>Dikarya</taxon>
        <taxon>Basidiomycota</taxon>
        <taxon>Agaricomycotina</taxon>
        <taxon>Agaricomycetes</taxon>
        <taxon>Agaricomycetidae</taxon>
        <taxon>Boletales</taxon>
        <taxon>Coniophorineae</taxon>
        <taxon>Hygrophoropsidaceae</taxon>
        <taxon>Hygrophoropsis</taxon>
    </lineage>
</organism>
<accession>A0ACB8AP08</accession>
<sequence length="302" mass="33391">MKRYSKQTSIIAEQWQLALLAKAYETQPKPSENQRRALVIETGLDEAWIRNCRRTRTLAPASKPFVLYPPSPTNALVVPKPRSDGLAAPIRRQISDSTSNTSTENRSEHFSSKSANGYPISGSRIIAPTELDIIQRPKTQSSTSYYTSTSSTDDELFGRSPSPTLEYPSNHWISQSDIGPPTRLTYSRDPLYNRYPDFSQFFLPKASGNPFSSTNTLQTIVSVPAVSSTSAVFYSASEMEHPMNTPVLPRNCSPYIPLPVSYLTRVSDVLAVGVRVRENYPQMFGNQNGSPPSPGSFSTGRG</sequence>
<reference evidence="1" key="1">
    <citation type="journal article" date="2021" name="New Phytol.">
        <title>Evolutionary innovations through gain and loss of genes in the ectomycorrhizal Boletales.</title>
        <authorList>
            <person name="Wu G."/>
            <person name="Miyauchi S."/>
            <person name="Morin E."/>
            <person name="Kuo A."/>
            <person name="Drula E."/>
            <person name="Varga T."/>
            <person name="Kohler A."/>
            <person name="Feng B."/>
            <person name="Cao Y."/>
            <person name="Lipzen A."/>
            <person name="Daum C."/>
            <person name="Hundley H."/>
            <person name="Pangilinan J."/>
            <person name="Johnson J."/>
            <person name="Barry K."/>
            <person name="LaButti K."/>
            <person name="Ng V."/>
            <person name="Ahrendt S."/>
            <person name="Min B."/>
            <person name="Choi I.G."/>
            <person name="Park H."/>
            <person name="Plett J.M."/>
            <person name="Magnuson J."/>
            <person name="Spatafora J.W."/>
            <person name="Nagy L.G."/>
            <person name="Henrissat B."/>
            <person name="Grigoriev I.V."/>
            <person name="Yang Z.L."/>
            <person name="Xu J."/>
            <person name="Martin F.M."/>
        </authorList>
    </citation>
    <scope>NUCLEOTIDE SEQUENCE</scope>
    <source>
        <strain evidence="1">ATCC 28755</strain>
    </source>
</reference>
<evidence type="ECO:0000313" key="1">
    <source>
        <dbReference type="EMBL" id="KAH7914297.1"/>
    </source>
</evidence>
<gene>
    <name evidence="1" type="ORF">BJ138DRAFT_437629</name>
</gene>
<dbReference type="EMBL" id="MU267616">
    <property type="protein sequence ID" value="KAH7914297.1"/>
    <property type="molecule type" value="Genomic_DNA"/>
</dbReference>